<comment type="caution">
    <text evidence="2">The sequence shown here is derived from an EMBL/GenBank/DDBJ whole genome shotgun (WGS) entry which is preliminary data.</text>
</comment>
<dbReference type="Pfam" id="PF00300">
    <property type="entry name" value="His_Phos_1"/>
    <property type="match status" value="1"/>
</dbReference>
<dbReference type="EC" id="3.1.3.-" evidence="2"/>
<gene>
    <name evidence="2" type="ORF">ACFSW7_03140</name>
</gene>
<dbReference type="InterPro" id="IPR013078">
    <property type="entry name" value="His_Pase_superF_clade-1"/>
</dbReference>
<keyword evidence="1 2" id="KW-0378">Hydrolase</keyword>
<dbReference type="GO" id="GO:0016787">
    <property type="term" value="F:hydrolase activity"/>
    <property type="evidence" value="ECO:0007669"/>
    <property type="project" value="UniProtKB-KW"/>
</dbReference>
<keyword evidence="3" id="KW-1185">Reference proteome</keyword>
<dbReference type="SMART" id="SM00855">
    <property type="entry name" value="PGAM"/>
    <property type="match status" value="1"/>
</dbReference>
<dbReference type="CDD" id="cd07067">
    <property type="entry name" value="HP_PGM_like"/>
    <property type="match status" value="1"/>
</dbReference>
<dbReference type="SUPFAM" id="SSF53254">
    <property type="entry name" value="Phosphoglycerate mutase-like"/>
    <property type="match status" value="1"/>
</dbReference>
<evidence type="ECO:0000313" key="2">
    <source>
        <dbReference type="EMBL" id="MFD2757371.1"/>
    </source>
</evidence>
<dbReference type="Gene3D" id="3.40.50.1240">
    <property type="entry name" value="Phosphoglycerate mutase-like"/>
    <property type="match status" value="1"/>
</dbReference>
<protein>
    <submittedName>
        <fullName evidence="2">Histidine phosphatase family protein</fullName>
        <ecNumber evidence="2">3.1.3.-</ecNumber>
    </submittedName>
</protein>
<dbReference type="InterPro" id="IPR029033">
    <property type="entry name" value="His_PPase_superfam"/>
</dbReference>
<evidence type="ECO:0000256" key="1">
    <source>
        <dbReference type="ARBA" id="ARBA00022801"/>
    </source>
</evidence>
<dbReference type="RefSeq" id="WP_083919527.1">
    <property type="nucleotide sequence ID" value="NZ_JBHUNE010000003.1"/>
</dbReference>
<dbReference type="InterPro" id="IPR051695">
    <property type="entry name" value="Phosphoglycerate_Mutase"/>
</dbReference>
<accession>A0ABW5UVX7</accession>
<proteinExistence type="predicted"/>
<dbReference type="EMBL" id="JBHUNE010000003">
    <property type="protein sequence ID" value="MFD2757371.1"/>
    <property type="molecule type" value="Genomic_DNA"/>
</dbReference>
<dbReference type="Proteomes" id="UP001597492">
    <property type="component" value="Unassembled WGS sequence"/>
</dbReference>
<dbReference type="PANTHER" id="PTHR46517">
    <property type="entry name" value="FRUCTOSE-2,6-BISPHOSPHATASE TIGAR"/>
    <property type="match status" value="1"/>
</dbReference>
<evidence type="ECO:0000313" key="3">
    <source>
        <dbReference type="Proteomes" id="UP001597492"/>
    </source>
</evidence>
<organism evidence="2 3">
    <name type="scientific">Gulosibacter faecalis</name>
    <dbReference type="NCBI Taxonomy" id="272240"/>
    <lineage>
        <taxon>Bacteria</taxon>
        <taxon>Bacillati</taxon>
        <taxon>Actinomycetota</taxon>
        <taxon>Actinomycetes</taxon>
        <taxon>Micrococcales</taxon>
        <taxon>Microbacteriaceae</taxon>
        <taxon>Gulosibacter</taxon>
    </lineage>
</organism>
<dbReference type="PANTHER" id="PTHR46517:SF1">
    <property type="entry name" value="FRUCTOSE-2,6-BISPHOSPHATASE TIGAR"/>
    <property type="match status" value="1"/>
</dbReference>
<name>A0ABW5UVX7_9MICO</name>
<sequence length="206" mass="22360">MRRRGSGRRIGSARVGCRRGGVTVLALVRHGRTALNRERRLQGRSDVPLDEVGREQARGAAELLRVSRWDRIVCSPLERAVETARIVDSVVSAPAFELTDALLERDFGEAEGMLVVDAERRWKSGAYPGGETWEQVGARAELAIVGLMRREGATVAVSHGMFIRAGVEAITGAPCPRILNGQVVFVRAGEHGRWTAEIVEPAVAAS</sequence>
<reference evidence="3" key="1">
    <citation type="journal article" date="2019" name="Int. J. Syst. Evol. Microbiol.">
        <title>The Global Catalogue of Microorganisms (GCM) 10K type strain sequencing project: providing services to taxonomists for standard genome sequencing and annotation.</title>
        <authorList>
            <consortium name="The Broad Institute Genomics Platform"/>
            <consortium name="The Broad Institute Genome Sequencing Center for Infectious Disease"/>
            <person name="Wu L."/>
            <person name="Ma J."/>
        </authorList>
    </citation>
    <scope>NUCLEOTIDE SEQUENCE [LARGE SCALE GENOMIC DNA]</scope>
    <source>
        <strain evidence="3">TISTR 1514</strain>
    </source>
</reference>